<proteinExistence type="predicted"/>
<dbReference type="AlphaFoldDB" id="A0A1J5TS21"/>
<evidence type="ECO:0000256" key="1">
    <source>
        <dbReference type="SAM" id="Phobius"/>
    </source>
</evidence>
<evidence type="ECO:0000313" key="4">
    <source>
        <dbReference type="Proteomes" id="UP000182798"/>
    </source>
</evidence>
<sequence length="88" mass="9675">MGYAIFKNKINGGFCVNMSISKIQFLSSWGCCVALIQLVISLNLILAERNGCKPFPTVGLLEKIAKWVKGGCLMMIRIYAKVSNNSDT</sequence>
<protein>
    <submittedName>
        <fullName evidence="3">Uncharacterized protein</fullName>
    </submittedName>
</protein>
<dbReference type="EMBL" id="MIQH01001216">
    <property type="protein sequence ID" value="OIR23706.1"/>
    <property type="molecule type" value="Genomic_DNA"/>
</dbReference>
<feature type="transmembrane region" description="Helical" evidence="1">
    <location>
        <begin position="26"/>
        <end position="46"/>
    </location>
</feature>
<reference evidence="2 5" key="3">
    <citation type="submission" date="2020-05" db="EMBL/GenBank/DDBJ databases">
        <authorList>
            <person name="Petersen J."/>
            <person name="Sayavedra L."/>
        </authorList>
    </citation>
    <scope>NUCLEOTIDE SEQUENCE [LARGE SCALE GENOMIC DNA]</scope>
    <source>
        <strain evidence="2">B thermophilus SOXS</strain>
    </source>
</reference>
<reference evidence="4" key="1">
    <citation type="submission" date="2016-09" db="EMBL/GenBank/DDBJ databases">
        <title>Genome Sequence of Bathymodiolus thermophilus sulfur-oxidizing gill endosymbiont.</title>
        <authorList>
            <person name="Ponnudurai R."/>
            <person name="Kleiner M."/>
            <person name="Sayavedra L."/>
            <person name="Thuermer A."/>
            <person name="Felbeck H."/>
            <person name="Schlueter R."/>
            <person name="Schweder T."/>
            <person name="Markert S."/>
        </authorList>
    </citation>
    <scope>NUCLEOTIDE SEQUENCE [LARGE SCALE GENOMIC DNA]</scope>
    <source>
        <strain evidence="4">BAT/CrabSpa'14</strain>
    </source>
</reference>
<dbReference type="Proteomes" id="UP000643672">
    <property type="component" value="Unassembled WGS sequence"/>
</dbReference>
<keyword evidence="1" id="KW-0812">Transmembrane</keyword>
<dbReference type="EMBL" id="CAESAQ020000078">
    <property type="protein sequence ID" value="CAB5503962.1"/>
    <property type="molecule type" value="Genomic_DNA"/>
</dbReference>
<comment type="caution">
    <text evidence="3">The sequence shown here is derived from an EMBL/GenBank/DDBJ whole genome shotgun (WGS) entry which is preliminary data.</text>
</comment>
<dbReference type="Proteomes" id="UP000182798">
    <property type="component" value="Unassembled WGS sequence"/>
</dbReference>
<gene>
    <name evidence="3" type="ORF">BGC33_07835</name>
    <name evidence="2" type="ORF">THERMOS_1871</name>
</gene>
<accession>A0A1J5TS21</accession>
<keyword evidence="1" id="KW-1133">Transmembrane helix</keyword>
<keyword evidence="1" id="KW-0472">Membrane</keyword>
<name>A0A1J5TS21_9GAMM</name>
<organism evidence="3 4">
    <name type="scientific">Bathymodiolus thermophilus thioautotrophic gill symbiont</name>
    <dbReference type="NCBI Taxonomy" id="2360"/>
    <lineage>
        <taxon>Bacteria</taxon>
        <taxon>Pseudomonadati</taxon>
        <taxon>Pseudomonadota</taxon>
        <taxon>Gammaproteobacteria</taxon>
        <taxon>sulfur-oxidizing symbionts</taxon>
    </lineage>
</organism>
<evidence type="ECO:0000313" key="5">
    <source>
        <dbReference type="Proteomes" id="UP000643672"/>
    </source>
</evidence>
<evidence type="ECO:0000313" key="3">
    <source>
        <dbReference type="EMBL" id="OIR23706.1"/>
    </source>
</evidence>
<reference evidence="3" key="2">
    <citation type="journal article" date="2017" name="Stand. Genomic Sci.">
        <title>Genome sequence of the sulfur-oxidizing Bathymodiolus thermophilus gill endosymbiont.</title>
        <authorList>
            <person name="Ponnudurai R."/>
            <person name="Sayavedra L."/>
            <person name="Kleiner M."/>
            <person name="Heiden S.E."/>
            <person name="Thurmer A."/>
            <person name="Felbeck H."/>
            <person name="Schluter R."/>
            <person name="Sievert S.M."/>
            <person name="Daniel R."/>
            <person name="Schweder T."/>
            <person name="Markert S."/>
        </authorList>
    </citation>
    <scope>NUCLEOTIDE SEQUENCE</scope>
    <source>
        <strain evidence="3">BAT/CrabSpa'14</strain>
    </source>
</reference>
<keyword evidence="5" id="KW-1185">Reference proteome</keyword>
<evidence type="ECO:0000313" key="2">
    <source>
        <dbReference type="EMBL" id="CAB5503962.1"/>
    </source>
</evidence>